<dbReference type="InterPro" id="IPR008906">
    <property type="entry name" value="HATC_C_dom"/>
</dbReference>
<evidence type="ECO:0000313" key="3">
    <source>
        <dbReference type="RefSeq" id="XP_026121297.1"/>
    </source>
</evidence>
<dbReference type="PANTHER" id="PTHR46880">
    <property type="entry name" value="RAS-ASSOCIATING DOMAIN-CONTAINING PROTEIN"/>
    <property type="match status" value="1"/>
</dbReference>
<sequence>MKAAQFERMQLLFRKEKLVACGTDGAAVMTGSKTGVVSRLRGERTYILGVHCMAHRLELAFKDMQSPDDEGVNAAQQSKARGFYKLVTDGDALKFSSFLHDTLNHLSNLPGPMLRKVLDSNTYMGVNLRHNDTSHMMANKDKLLDKLSDSMDNRFGDVGSGILSDTKIVSFQQWPDPENSADFGDSEVDRLTSHFKPILISSGVDVDLIADQWTIIKSCLYKEPQTLEKITWAEVNRMLRETCPDFLDLVDLVLCMPASTADCERGFNVMKMVKSDWRSSLKCETLSDLLFVHLSSPSIKDFDPSTAVEMWHASSIRSRRPDLMQDAAAAGVEEEECICSFFVDSD</sequence>
<dbReference type="Proteomes" id="UP000515129">
    <property type="component" value="Unplaced"/>
</dbReference>
<keyword evidence="2" id="KW-1185">Reference proteome</keyword>
<dbReference type="GeneID" id="113101019"/>
<gene>
    <name evidence="3" type="primary">LOC113101019</name>
</gene>
<accession>A0A6P6PKH5</accession>
<reference evidence="3" key="1">
    <citation type="submission" date="2025-08" db="UniProtKB">
        <authorList>
            <consortium name="RefSeq"/>
        </authorList>
    </citation>
    <scope>IDENTIFICATION</scope>
    <source>
        <strain evidence="3">Wakin</strain>
        <tissue evidence="3">Muscle</tissue>
    </source>
</reference>
<evidence type="ECO:0000313" key="2">
    <source>
        <dbReference type="Proteomes" id="UP000515129"/>
    </source>
</evidence>
<organism evidence="2 3">
    <name type="scientific">Carassius auratus</name>
    <name type="common">Goldfish</name>
    <dbReference type="NCBI Taxonomy" id="7957"/>
    <lineage>
        <taxon>Eukaryota</taxon>
        <taxon>Metazoa</taxon>
        <taxon>Chordata</taxon>
        <taxon>Craniata</taxon>
        <taxon>Vertebrata</taxon>
        <taxon>Euteleostomi</taxon>
        <taxon>Actinopterygii</taxon>
        <taxon>Neopterygii</taxon>
        <taxon>Teleostei</taxon>
        <taxon>Ostariophysi</taxon>
        <taxon>Cypriniformes</taxon>
        <taxon>Cyprinidae</taxon>
        <taxon>Cyprininae</taxon>
        <taxon>Carassius</taxon>
    </lineage>
</organism>
<dbReference type="InterPro" id="IPR012337">
    <property type="entry name" value="RNaseH-like_sf"/>
</dbReference>
<dbReference type="GO" id="GO:0046983">
    <property type="term" value="F:protein dimerization activity"/>
    <property type="evidence" value="ECO:0007669"/>
    <property type="project" value="InterPro"/>
</dbReference>
<dbReference type="AlphaFoldDB" id="A0A6P6PKH5"/>
<dbReference type="PANTHER" id="PTHR46880:SF9">
    <property type="entry name" value="ZINC FINGER PROTEIN 862"/>
    <property type="match status" value="1"/>
</dbReference>
<dbReference type="KEGG" id="caua:113101019"/>
<dbReference type="Pfam" id="PF05699">
    <property type="entry name" value="Dimer_Tnp_hAT"/>
    <property type="match status" value="1"/>
</dbReference>
<dbReference type="OrthoDB" id="8930602at2759"/>
<evidence type="ECO:0000259" key="1">
    <source>
        <dbReference type="Pfam" id="PF05699"/>
    </source>
</evidence>
<proteinExistence type="predicted"/>
<protein>
    <submittedName>
        <fullName evidence="3">Uncharacterized protein LOC113101019</fullName>
    </submittedName>
</protein>
<feature type="domain" description="HAT C-terminal dimerisation" evidence="1">
    <location>
        <begin position="242"/>
        <end position="293"/>
    </location>
</feature>
<dbReference type="SUPFAM" id="SSF53098">
    <property type="entry name" value="Ribonuclease H-like"/>
    <property type="match status" value="1"/>
</dbReference>
<name>A0A6P6PKH5_CARAU</name>
<dbReference type="RefSeq" id="XP_026121297.1">
    <property type="nucleotide sequence ID" value="XM_026265512.1"/>
</dbReference>